<evidence type="ECO:0000256" key="4">
    <source>
        <dbReference type="ARBA" id="ARBA00022833"/>
    </source>
</evidence>
<evidence type="ECO:0007829" key="18">
    <source>
        <dbReference type="ProteomicsDB" id="Q6NSQ5"/>
    </source>
</evidence>
<dbReference type="FunFam" id="3.30.40.10:FF:000294">
    <property type="entry name" value="Nuclear autoantigen Sp-100"/>
    <property type="match status" value="1"/>
</dbReference>
<dbReference type="InterPro" id="IPR001487">
    <property type="entry name" value="Bromodomain"/>
</dbReference>
<dbReference type="KEGG" id="mmu:434484"/>
<feature type="region of interest" description="Disordered" evidence="9">
    <location>
        <begin position="1"/>
        <end position="21"/>
    </location>
</feature>
<dbReference type="OrthoDB" id="1870062at2759"/>
<dbReference type="InterPro" id="IPR001965">
    <property type="entry name" value="Znf_PHD"/>
</dbReference>
<dbReference type="GO" id="GO:0006357">
    <property type="term" value="P:regulation of transcription by RNA polymerase II"/>
    <property type="evidence" value="ECO:0000318"/>
    <property type="project" value="GO_Central"/>
</dbReference>
<keyword evidence="2" id="KW-0479">Metal-binding</keyword>
<dbReference type="FunFam" id="1.20.920.10:FF:000028">
    <property type="entry name" value="Nuclear autoantigen Sp-100"/>
    <property type="match status" value="1"/>
</dbReference>
<dbReference type="InterPro" id="IPR004865">
    <property type="entry name" value="HSR_dom"/>
</dbReference>
<evidence type="ECO:0000259" key="10">
    <source>
        <dbReference type="PROSITE" id="PS50014"/>
    </source>
</evidence>
<dbReference type="PROSITE" id="PS50014">
    <property type="entry name" value="BROMODOMAIN_2"/>
    <property type="match status" value="1"/>
</dbReference>
<dbReference type="InterPro" id="IPR043563">
    <property type="entry name" value="Sp110/Sp140/Sp140L-like"/>
</dbReference>
<evidence type="ECO:0000256" key="3">
    <source>
        <dbReference type="ARBA" id="ARBA00022771"/>
    </source>
</evidence>
<name>Q6NSQ5_MOUSE</name>
<dbReference type="ProteomicsDB" id="336907"/>
<dbReference type="GO" id="GO:0000978">
    <property type="term" value="F:RNA polymerase II cis-regulatory region sequence-specific DNA binding"/>
    <property type="evidence" value="ECO:0000318"/>
    <property type="project" value="GO_Central"/>
</dbReference>
<evidence type="ECO:0000313" key="15">
    <source>
        <dbReference type="Ensembl" id="ENSMUSP00000079095.5"/>
    </source>
</evidence>
<dbReference type="InterPro" id="IPR036427">
    <property type="entry name" value="Bromodomain-like_sf"/>
</dbReference>
<accession>Q6NSQ5</accession>
<dbReference type="SUPFAM" id="SSF47370">
    <property type="entry name" value="Bromodomain"/>
    <property type="match status" value="1"/>
</dbReference>
<evidence type="ECO:0000259" key="11">
    <source>
        <dbReference type="PROSITE" id="PS50016"/>
    </source>
</evidence>
<dbReference type="InterPro" id="IPR010919">
    <property type="entry name" value="SAND-like_dom_sf"/>
</dbReference>
<feature type="domain" description="PHD-type" evidence="11">
    <location>
        <begin position="358"/>
        <end position="404"/>
    </location>
</feature>
<sequence>MAGGYNELSSRTIPEDQNEEESDDYQLMFKHFKENKVEIASAITKPFPFLMSLRDRDFISEQKFQEYQETCKNLVPVERVVYDILSNVQKKFSRDLLKVIFSKTHLKAYPDLKETLKHFFLNASKTNDEQAEEMQCNGGEGSNSCEQTRQTRQEPQDDLPSSLRQEAGAQQPTREKKCSCVICSPTYVPEDLEARMGSSQGECVGTRRNIPARKPKKQRRKKKGHNWSKPRWRKPMSVQRKRLRRRRKENANFSAELLPVTCGNLKGVLHKEKFKQGISVKSIQCQNGNWFTPSEFEMMGGYGKSKNWKLSLRCHNWPLKLLIQRNFLPNPPRIHRKRKEQRTQNLHRSPADPSIQNSDKCEVCRDGGLLFCCDTCFRAFHEDCHIPTVEAEITPWSCIFCRMQSLGSQPSLPESEILQREMAPQEQLKCEYVLLRVYCCSESSFFSKMPYYYYFREMTVSVQEPMWLDIIKKKLSDQAYCQVEDFVQDMRLIFRNHKITFKDPKFGEMGFRLESKFEKSFKEVFAIQETNEKS</sequence>
<feature type="region of interest" description="Disordered" evidence="9">
    <location>
        <begin position="131"/>
        <end position="170"/>
    </location>
</feature>
<feature type="compositionally biased region" description="Basic residues" evidence="9">
    <location>
        <begin position="210"/>
        <end position="238"/>
    </location>
</feature>
<dbReference type="Gene3D" id="1.20.920.10">
    <property type="entry name" value="Bromodomain-like"/>
    <property type="match status" value="1"/>
</dbReference>
<evidence type="ECO:0000256" key="2">
    <source>
        <dbReference type="ARBA" id="ARBA00022723"/>
    </source>
</evidence>
<dbReference type="InterPro" id="IPR013083">
    <property type="entry name" value="Znf_RING/FYVE/PHD"/>
</dbReference>
<dbReference type="RefSeq" id="XP_030111256.1">
    <property type="nucleotide sequence ID" value="XM_030255396.1"/>
</dbReference>
<evidence type="ECO:0000256" key="8">
    <source>
        <dbReference type="PROSITE-ProRule" id="PRU00146"/>
    </source>
</evidence>
<keyword evidence="3 8" id="KW-0863">Zinc-finger</keyword>
<evidence type="ECO:0000259" key="12">
    <source>
        <dbReference type="PROSITE" id="PS50864"/>
    </source>
</evidence>
<dbReference type="GO" id="GO:0005634">
    <property type="term" value="C:nucleus"/>
    <property type="evidence" value="ECO:0000266"/>
    <property type="project" value="GO_Central"/>
</dbReference>
<dbReference type="AlphaFoldDB" id="Q6NSQ5"/>
<dbReference type="Pfam" id="PF00439">
    <property type="entry name" value="Bromodomain"/>
    <property type="match status" value="1"/>
</dbReference>
<feature type="domain" description="Bromo" evidence="10">
    <location>
        <begin position="462"/>
        <end position="496"/>
    </location>
</feature>
<reference evidence="15" key="4">
    <citation type="submission" date="2025-05" db="UniProtKB">
        <authorList>
            <consortium name="Ensembl"/>
        </authorList>
    </citation>
    <scope>IDENTIFICATION</scope>
    <source>
        <strain evidence="15">C57BL/6J</strain>
    </source>
</reference>
<dbReference type="Gene3D" id="3.30.40.10">
    <property type="entry name" value="Zinc/RING finger domain, C3HC4 (zinc finger)"/>
    <property type="match status" value="1"/>
</dbReference>
<dbReference type="GO" id="GO:0005739">
    <property type="term" value="C:mitochondrion"/>
    <property type="evidence" value="ECO:0000266"/>
    <property type="project" value="GO_Central"/>
</dbReference>
<dbReference type="FunFam" id="3.10.390.10:FF:000005">
    <property type="entry name" value="SP140 nuclear body protein"/>
    <property type="match status" value="1"/>
</dbReference>
<dbReference type="PROSITE" id="PS50864">
    <property type="entry name" value="SAND"/>
    <property type="match status" value="1"/>
</dbReference>
<dbReference type="InterPro" id="IPR019786">
    <property type="entry name" value="Zinc_finger_PHD-type_CS"/>
</dbReference>
<dbReference type="Pfam" id="PF01342">
    <property type="entry name" value="SAND"/>
    <property type="match status" value="1"/>
</dbReference>
<evidence type="ECO:0000313" key="16">
    <source>
        <dbReference type="MGI" id="MGI:3702467"/>
    </source>
</evidence>
<dbReference type="InterPro" id="IPR011011">
    <property type="entry name" value="Znf_FYVE_PHD"/>
</dbReference>
<keyword evidence="6" id="KW-0238">DNA-binding</keyword>
<evidence type="ECO:0000256" key="6">
    <source>
        <dbReference type="ARBA" id="ARBA00023125"/>
    </source>
</evidence>
<evidence type="ECO:0000256" key="1">
    <source>
        <dbReference type="ARBA" id="ARBA00022553"/>
    </source>
</evidence>
<dbReference type="PANTHER" id="PTHR46386">
    <property type="entry name" value="NUCLEAR BODY PROTEIN SP140"/>
    <property type="match status" value="1"/>
</dbReference>
<feature type="region of interest" description="Disordered" evidence="9">
    <location>
        <begin position="330"/>
        <end position="357"/>
    </location>
</feature>
<dbReference type="InterPro" id="IPR000770">
    <property type="entry name" value="SAND_dom"/>
</dbReference>
<dbReference type="MGI" id="MGI:3702467">
    <property type="gene designation" value="Sp140"/>
</dbReference>
<dbReference type="Proteomes" id="UP000000589">
    <property type="component" value="Chromosome 1"/>
</dbReference>
<protein>
    <submittedName>
        <fullName evidence="14 15">Sp140 nuclear body protein</fullName>
    </submittedName>
</protein>
<dbReference type="PaxDb" id="10090-ENSMUSP00000079095"/>
<feature type="region of interest" description="Disordered" evidence="9">
    <location>
        <begin position="199"/>
        <end position="238"/>
    </location>
</feature>
<dbReference type="SUPFAM" id="SSF63763">
    <property type="entry name" value="SAND domain-like"/>
    <property type="match status" value="1"/>
</dbReference>
<dbReference type="Bgee" id="ENSMUSG00000070031">
    <property type="expression patterns" value="Expressed in granulocyte and 68 other cell types or tissues"/>
</dbReference>
<evidence type="ECO:0000256" key="5">
    <source>
        <dbReference type="ARBA" id="ARBA00023117"/>
    </source>
</evidence>
<dbReference type="UCSC" id="uc007buc.1">
    <property type="organism name" value="mouse"/>
</dbReference>
<feature type="domain" description="HSR" evidence="13">
    <location>
        <begin position="8"/>
        <end position="124"/>
    </location>
</feature>
<dbReference type="PhosphoSitePlus" id="Q6NSQ5"/>
<keyword evidence="18" id="KW-1267">Proteomics identification</keyword>
<dbReference type="GO" id="GO:0001650">
    <property type="term" value="C:fibrillar center"/>
    <property type="evidence" value="ECO:0000266"/>
    <property type="project" value="GO_Central"/>
</dbReference>
<reference evidence="15" key="3">
    <citation type="journal article" date="2011" name="PLoS Biol.">
        <title>Modernizing reference genome assemblies.</title>
        <authorList>
            <person name="Church D.M."/>
            <person name="Schneider V.A."/>
            <person name="Graves T."/>
            <person name="Auger K."/>
            <person name="Cunningham F."/>
            <person name="Bouk N."/>
            <person name="Chen H.C."/>
            <person name="Agarwala R."/>
            <person name="McLaren W.M."/>
            <person name="Ritchie G.R."/>
            <person name="Albracht D."/>
            <person name="Kremitzki M."/>
            <person name="Rock S."/>
            <person name="Kotkiewicz H."/>
            <person name="Kremitzki C."/>
            <person name="Wollam A."/>
            <person name="Trani L."/>
            <person name="Fulton L."/>
            <person name="Fulton R."/>
            <person name="Matthews L."/>
            <person name="Whitehead S."/>
            <person name="Chow W."/>
            <person name="Torrance J."/>
            <person name="Dunn M."/>
            <person name="Harden G."/>
            <person name="Threadgold G."/>
            <person name="Wood J."/>
            <person name="Collins J."/>
            <person name="Heath P."/>
            <person name="Griffiths G."/>
            <person name="Pelan S."/>
            <person name="Grafham D."/>
            <person name="Eichler E.E."/>
            <person name="Weinstock G."/>
            <person name="Mardis E.R."/>
            <person name="Wilson R.K."/>
            <person name="Howe K."/>
            <person name="Flicek P."/>
            <person name="Hubbard T."/>
        </authorList>
    </citation>
    <scope>NUCLEOTIDE SEQUENCE [LARGE SCALE GENOMIC DNA]</scope>
    <source>
        <strain evidence="15">C57BL/6J</strain>
    </source>
</reference>
<dbReference type="HOGENOM" id="CLU_015844_3_0_1"/>
<dbReference type="SMART" id="SM00258">
    <property type="entry name" value="SAND"/>
    <property type="match status" value="1"/>
</dbReference>
<dbReference type="Pfam" id="PF03172">
    <property type="entry name" value="HSR"/>
    <property type="match status" value="1"/>
</dbReference>
<keyword evidence="1" id="KW-0597">Phosphoprotein</keyword>
<dbReference type="PANTHER" id="PTHR46386:SF1">
    <property type="entry name" value="NUCLEAR BODY PROTEIN SP140-LIKE PROTEIN"/>
    <property type="match status" value="1"/>
</dbReference>
<dbReference type="ExpressionAtlas" id="Q6NSQ5">
    <property type="expression patterns" value="baseline and differential"/>
</dbReference>
<dbReference type="GO" id="GO:0006952">
    <property type="term" value="P:defense response"/>
    <property type="evidence" value="ECO:0007669"/>
    <property type="project" value="UniProtKB-ARBA"/>
</dbReference>
<evidence type="ECO:0000313" key="14">
    <source>
        <dbReference type="EMBL" id="AAH69971.1"/>
    </source>
</evidence>
<dbReference type="PROSITE" id="PS01359">
    <property type="entry name" value="ZF_PHD_1"/>
    <property type="match status" value="1"/>
</dbReference>
<dbReference type="GO" id="GO:0008270">
    <property type="term" value="F:zinc ion binding"/>
    <property type="evidence" value="ECO:0007669"/>
    <property type="project" value="UniProtKB-KW"/>
</dbReference>
<dbReference type="SMART" id="SM00249">
    <property type="entry name" value="PHD"/>
    <property type="match status" value="1"/>
</dbReference>
<dbReference type="BioGRID-ORCS" id="434484">
    <property type="hits" value="25 hits in 82 CRISPR screens"/>
</dbReference>
<reference evidence="15 17" key="2">
    <citation type="journal article" date="2009" name="PLoS Biol.">
        <title>Lineage-specific biology revealed by a finished genome assembly of the mouse.</title>
        <authorList>
            <consortium name="Mouse Genome Sequencing Consortium"/>
            <person name="Church D.M."/>
            <person name="Goodstadt L."/>
            <person name="Hillier L.W."/>
            <person name="Zody M.C."/>
            <person name="Goldstein S."/>
            <person name="She X."/>
            <person name="Bult C.J."/>
            <person name="Agarwala R."/>
            <person name="Cherry J.L."/>
            <person name="DiCuccio M."/>
            <person name="Hlavina W."/>
            <person name="Kapustin Y."/>
            <person name="Meric P."/>
            <person name="Maglott D."/>
            <person name="Birtle Z."/>
            <person name="Marques A.C."/>
            <person name="Graves T."/>
            <person name="Zhou S."/>
            <person name="Teague B."/>
            <person name="Potamousis K."/>
            <person name="Churas C."/>
            <person name="Place M."/>
            <person name="Herschleb J."/>
            <person name="Runnheim R."/>
            <person name="Forrest D."/>
            <person name="Amos-Landgraf J."/>
            <person name="Schwartz D.C."/>
            <person name="Cheng Z."/>
            <person name="Lindblad-Toh K."/>
            <person name="Eichler E.E."/>
            <person name="Ponting C.P."/>
        </authorList>
    </citation>
    <scope>NUCLEOTIDE SEQUENCE [LARGE SCALE GENOMIC DNA]</scope>
    <source>
        <strain evidence="15 17">C57BL/6J</strain>
    </source>
</reference>
<evidence type="ECO:0000259" key="13">
    <source>
        <dbReference type="PROSITE" id="PS51414"/>
    </source>
</evidence>
<reference evidence="14" key="1">
    <citation type="journal article" date="2004" name="Genome Res.">
        <title>The status, quality, and expansion of the NIH full-length cDNA project: the Mammalian Gene Collection (MGC).</title>
        <authorList>
            <consortium name="The MGC Project Team"/>
            <person name="Gerhard D.S."/>
            <person name="Wagner L."/>
            <person name="Feingold E.A."/>
            <person name="Shenmen C.M."/>
            <person name="Grouse L.H."/>
            <person name="Schuler G."/>
            <person name="Klein S.L."/>
            <person name="Old S."/>
            <person name="Rasooly R."/>
            <person name="Good P."/>
            <person name="Guyer M."/>
            <person name="Peck A.M."/>
            <person name="Derge J.G."/>
            <person name="Lipman D."/>
            <person name="Collins F.S."/>
            <person name="Jang W."/>
            <person name="Sherry S."/>
            <person name="Feolo M."/>
            <person name="Misquitta L."/>
            <person name="Lee E."/>
            <person name="Rotmistrovsky K."/>
            <person name="Greenhut S.F."/>
            <person name="Schaefer C.F."/>
            <person name="Buetow K."/>
            <person name="Bonner T.I."/>
            <person name="Haussler D."/>
            <person name="Kent J."/>
            <person name="Kiekhaus M."/>
            <person name="Furey T."/>
            <person name="Brent M."/>
            <person name="Prange C."/>
            <person name="Schreiber K."/>
            <person name="Shapiro N."/>
            <person name="Bhat N.K."/>
            <person name="Hopkins R.F."/>
            <person name="Hsie F."/>
            <person name="Driscoll T."/>
            <person name="Soares M.B."/>
            <person name="Casavant T.L."/>
            <person name="Scheetz T.E."/>
            <person name="Brown-stein M.J."/>
            <person name="Usdin T.B."/>
            <person name="Toshiyuki S."/>
            <person name="Carninci P."/>
            <person name="Piao Y."/>
            <person name="Dudekula D.B."/>
            <person name="Ko M.S."/>
            <person name="Kawakami K."/>
            <person name="Suzuki Y."/>
            <person name="Sugano S."/>
            <person name="Gruber C.E."/>
            <person name="Smith M.R."/>
            <person name="Simmons B."/>
            <person name="Moore T."/>
            <person name="Waterman R."/>
            <person name="Johnson S.L."/>
            <person name="Ruan Y."/>
            <person name="Wei C.L."/>
            <person name="Mathavan S."/>
            <person name="Gunaratne P.H."/>
            <person name="Wu J."/>
            <person name="Garcia A.M."/>
            <person name="Hulyk S.W."/>
            <person name="Fuh E."/>
            <person name="Yuan Y."/>
            <person name="Sneed A."/>
            <person name="Kowis C."/>
            <person name="Hodgson A."/>
            <person name="Muzny D.M."/>
            <person name="McPherson J."/>
            <person name="Gibbs R.A."/>
            <person name="Fahey J."/>
            <person name="Helton E."/>
            <person name="Ketteman M."/>
            <person name="Madan A."/>
            <person name="Rodrigues S."/>
            <person name="Sanchez A."/>
            <person name="Whiting M."/>
            <person name="Madari A."/>
            <person name="Young A.C."/>
            <person name="Wetherby K.D."/>
            <person name="Granite S.J."/>
            <person name="Kwong P.N."/>
            <person name="Brinkley C.P."/>
            <person name="Pearson R.L."/>
            <person name="Bouffard G.G."/>
            <person name="Blakesly R.W."/>
            <person name="Green E.D."/>
            <person name="Dickson M.C."/>
            <person name="Rodriguez A.C."/>
            <person name="Grimwood J."/>
            <person name="Schmutz J."/>
            <person name="Myers R.M."/>
            <person name="Butterfield Y.S."/>
            <person name="Griffith M."/>
            <person name="Griffith O.L."/>
            <person name="Krzywinski M.I."/>
            <person name="Liao N."/>
            <person name="Morin R."/>
            <person name="Morrin R."/>
            <person name="Palmquist D."/>
            <person name="Petrescu A.S."/>
            <person name="Skalska U."/>
            <person name="Smailus D.E."/>
            <person name="Stott J.M."/>
            <person name="Schnerch A."/>
            <person name="Schein J.E."/>
            <person name="Jones S.J."/>
            <person name="Holt R.A."/>
            <person name="Baross A."/>
            <person name="Marra M.A."/>
            <person name="Clifton S."/>
            <person name="Makowski K.A."/>
            <person name="Bosak S."/>
            <person name="Malek J."/>
        </authorList>
    </citation>
    <scope>NUCLEOTIDE SEQUENCE [LARGE SCALE MRNA]</scope>
    <source>
        <strain evidence="14">FVB/N</strain>
        <tissue evidence="14">Mammary tumor. C3</tissue>
    </source>
</reference>
<dbReference type="PROSITE" id="PS51414">
    <property type="entry name" value="HSR"/>
    <property type="match status" value="1"/>
</dbReference>
<dbReference type="InterPro" id="IPR019787">
    <property type="entry name" value="Znf_PHD-finger"/>
</dbReference>
<dbReference type="Gene3D" id="3.10.390.10">
    <property type="entry name" value="SAND domain-like"/>
    <property type="match status" value="1"/>
</dbReference>
<dbReference type="SMR" id="Q6NSQ5"/>
<dbReference type="Ensembl" id="ENSMUST00000080204.11">
    <property type="protein sequence ID" value="ENSMUSP00000079095.5"/>
    <property type="gene ID" value="ENSMUSG00000070031.12"/>
</dbReference>
<dbReference type="RefSeq" id="NP_001013839.1">
    <property type="nucleotide sequence ID" value="NM_001013817.3"/>
</dbReference>
<dbReference type="CDD" id="cd15626">
    <property type="entry name" value="PHD_SP110_140"/>
    <property type="match status" value="1"/>
</dbReference>
<feature type="domain" description="SAND" evidence="12">
    <location>
        <begin position="248"/>
        <end position="329"/>
    </location>
</feature>
<dbReference type="VEuPathDB" id="HostDB:ENSMUSG00000070031"/>
<dbReference type="GeneID" id="434484"/>
<evidence type="ECO:0000256" key="7">
    <source>
        <dbReference type="PROSITE-ProRule" id="PRU00035"/>
    </source>
</evidence>
<dbReference type="SMART" id="SM00297">
    <property type="entry name" value="BROMO"/>
    <property type="match status" value="1"/>
</dbReference>
<dbReference type="PROSITE" id="PS50016">
    <property type="entry name" value="ZF_PHD_2"/>
    <property type="match status" value="1"/>
</dbReference>
<dbReference type="CTD" id="11262"/>
<dbReference type="AGR" id="MGI:3702467"/>
<keyword evidence="17" id="KW-1185">Reference proteome</keyword>
<organism evidence="14">
    <name type="scientific">Mus musculus</name>
    <name type="common">Mouse</name>
    <dbReference type="NCBI Taxonomy" id="10090"/>
    <lineage>
        <taxon>Eukaryota</taxon>
        <taxon>Metazoa</taxon>
        <taxon>Chordata</taxon>
        <taxon>Craniata</taxon>
        <taxon>Vertebrata</taxon>
        <taxon>Euteleostomi</taxon>
        <taxon>Mammalia</taxon>
        <taxon>Eutheria</taxon>
        <taxon>Euarchontoglires</taxon>
        <taxon>Glires</taxon>
        <taxon>Rodentia</taxon>
        <taxon>Myomorpha</taxon>
        <taxon>Muroidea</taxon>
        <taxon>Muridae</taxon>
        <taxon>Murinae</taxon>
        <taxon>Mus</taxon>
        <taxon>Mus</taxon>
    </lineage>
</organism>
<keyword evidence="4" id="KW-0862">Zinc</keyword>
<dbReference type="OMA" id="SCIFCRV"/>
<dbReference type="GeneTree" id="ENSGT00940000155124"/>
<dbReference type="EMBL" id="BC069971">
    <property type="protein sequence ID" value="AAH69971.1"/>
    <property type="molecule type" value="mRNA"/>
</dbReference>
<evidence type="ECO:0000256" key="9">
    <source>
        <dbReference type="SAM" id="MobiDB-lite"/>
    </source>
</evidence>
<dbReference type="eggNOG" id="KOG2177">
    <property type="taxonomic scope" value="Eukaryota"/>
</dbReference>
<dbReference type="STRING" id="10090.ENSMUSP00000079095"/>
<proteinExistence type="evidence at protein level"/>
<gene>
    <name evidence="14 15 16" type="primary">Sp140</name>
</gene>
<dbReference type="SUPFAM" id="SSF57903">
    <property type="entry name" value="FYVE/PHD zinc finger"/>
    <property type="match status" value="1"/>
</dbReference>
<evidence type="ECO:0000313" key="17">
    <source>
        <dbReference type="Proteomes" id="UP000000589"/>
    </source>
</evidence>
<keyword evidence="5 7" id="KW-0103">Bromodomain</keyword>